<evidence type="ECO:0000313" key="4">
    <source>
        <dbReference type="EMBL" id="PQM32242.1"/>
    </source>
</evidence>
<evidence type="ECO:0000313" key="5">
    <source>
        <dbReference type="Proteomes" id="UP000031565"/>
    </source>
</evidence>
<accession>A0A2P6FFK3</accession>
<dbReference type="EC" id="2.1.3.6" evidence="4"/>
<keyword evidence="1 2" id="KW-0808">Transferase</keyword>
<name>A0A2P6FFK3_9MOLU</name>
<comment type="similarity">
    <text evidence="2">Belongs to the aspartate/ornithine carbamoyltransferase superfamily.</text>
</comment>
<protein>
    <submittedName>
        <fullName evidence="4">Putrescine carbamoyltransferase</fullName>
        <ecNumber evidence="4">2.1.3.6</ecNumber>
    </submittedName>
</protein>
<dbReference type="PANTHER" id="PTHR45753:SF3">
    <property type="entry name" value="ORNITHINE TRANSCARBAMYLASE, MITOCHONDRIAL"/>
    <property type="match status" value="1"/>
</dbReference>
<dbReference type="Gene3D" id="3.40.50.1370">
    <property type="entry name" value="Aspartate/ornithine carbamoyltransferase"/>
    <property type="match status" value="1"/>
</dbReference>
<dbReference type="Proteomes" id="UP000031565">
    <property type="component" value="Unassembled WGS sequence"/>
</dbReference>
<proteinExistence type="inferred from homology"/>
<dbReference type="SUPFAM" id="SSF53671">
    <property type="entry name" value="Aspartate/ornithine carbamoyltransferase"/>
    <property type="match status" value="1"/>
</dbReference>
<evidence type="ECO:0000256" key="1">
    <source>
        <dbReference type="ARBA" id="ARBA00022679"/>
    </source>
</evidence>
<dbReference type="PANTHER" id="PTHR45753">
    <property type="entry name" value="ORNITHINE CARBAMOYLTRANSFERASE, MITOCHONDRIAL"/>
    <property type="match status" value="1"/>
</dbReference>
<dbReference type="GO" id="GO:0019240">
    <property type="term" value="P:citrulline biosynthetic process"/>
    <property type="evidence" value="ECO:0007669"/>
    <property type="project" value="TreeGrafter"/>
</dbReference>
<dbReference type="RefSeq" id="WP_052443550.1">
    <property type="nucleotide sequence ID" value="NZ_CM020866.1"/>
</dbReference>
<sequence length="93" mass="10911">MAKSGLQARFMHCLPASRNIEVMDEVIDWTQSIVFQQAENRLTAQLVLLVYFIYPRLDIATESTKIYHSGDITSWLDNIQCPWKQCYTFNHQE</sequence>
<dbReference type="GO" id="GO:0042450">
    <property type="term" value="P:L-arginine biosynthetic process via ornithine"/>
    <property type="evidence" value="ECO:0007669"/>
    <property type="project" value="TreeGrafter"/>
</dbReference>
<dbReference type="STRING" id="2138.SMSRO_v1c19430"/>
<dbReference type="GO" id="GO:0016597">
    <property type="term" value="F:amino acid binding"/>
    <property type="evidence" value="ECO:0007669"/>
    <property type="project" value="InterPro"/>
</dbReference>
<dbReference type="EMBL" id="JTLV02000001">
    <property type="protein sequence ID" value="PQM32242.1"/>
    <property type="molecule type" value="Genomic_DNA"/>
</dbReference>
<dbReference type="Pfam" id="PF00185">
    <property type="entry name" value="OTCace"/>
    <property type="match status" value="1"/>
</dbReference>
<dbReference type="InterPro" id="IPR006131">
    <property type="entry name" value="Asp_carbamoyltransf_Asp/Orn-bd"/>
</dbReference>
<dbReference type="GO" id="GO:0004585">
    <property type="term" value="F:ornithine carbamoyltransferase activity"/>
    <property type="evidence" value="ECO:0007669"/>
    <property type="project" value="TreeGrafter"/>
</dbReference>
<dbReference type="InterPro" id="IPR036901">
    <property type="entry name" value="Asp/Orn_carbamoylTrfase_sf"/>
</dbReference>
<dbReference type="PRINTS" id="PR00100">
    <property type="entry name" value="AOTCASE"/>
</dbReference>
<evidence type="ECO:0000259" key="3">
    <source>
        <dbReference type="Pfam" id="PF00185"/>
    </source>
</evidence>
<dbReference type="AlphaFoldDB" id="A0A2P6FFK3"/>
<reference evidence="4 5" key="1">
    <citation type="journal article" date="2015" name="MBio">
        <title>Genome sequence of the Drosophila melanogaster male-killing Spiroplasma strain MSRO endosymbiont.</title>
        <authorList>
            <person name="Paredes J.C."/>
            <person name="Herren J.K."/>
            <person name="Schupfer F."/>
            <person name="Marin R."/>
            <person name="Claverol S."/>
            <person name="Kuo C.H."/>
            <person name="Lemaitre B."/>
            <person name="Beven L."/>
        </authorList>
    </citation>
    <scope>NUCLEOTIDE SEQUENCE [LARGE SCALE GENOMIC DNA]</scope>
    <source>
        <strain evidence="4 5">MSRO</strain>
    </source>
</reference>
<dbReference type="InterPro" id="IPR006130">
    <property type="entry name" value="Asp/Orn_carbamoylTrfase"/>
</dbReference>
<comment type="caution">
    <text evidence="4">The sequence shown here is derived from an EMBL/GenBank/DDBJ whole genome shotgun (WGS) entry which is preliminary data.</text>
</comment>
<feature type="domain" description="Aspartate/ornithine carbamoyltransferase Asp/Orn-binding" evidence="3">
    <location>
        <begin position="5"/>
        <end position="51"/>
    </location>
</feature>
<gene>
    <name evidence="4" type="primary">ptcA_2</name>
    <name evidence="4" type="ORF">SMSRO_SF021460</name>
</gene>
<keyword evidence="5" id="KW-1185">Reference proteome</keyword>
<organism evidence="4 5">
    <name type="scientific">Spiroplasma poulsonii</name>
    <dbReference type="NCBI Taxonomy" id="2138"/>
    <lineage>
        <taxon>Bacteria</taxon>
        <taxon>Bacillati</taxon>
        <taxon>Mycoplasmatota</taxon>
        <taxon>Mollicutes</taxon>
        <taxon>Entomoplasmatales</taxon>
        <taxon>Spiroplasmataceae</taxon>
        <taxon>Spiroplasma</taxon>
    </lineage>
</organism>
<dbReference type="GO" id="GO:0050231">
    <property type="term" value="F:putrescine carbamoyltransferase activity"/>
    <property type="evidence" value="ECO:0007669"/>
    <property type="project" value="UniProtKB-EC"/>
</dbReference>
<evidence type="ECO:0000256" key="2">
    <source>
        <dbReference type="RuleBase" id="RU003634"/>
    </source>
</evidence>